<dbReference type="SUPFAM" id="SSF52540">
    <property type="entry name" value="P-loop containing nucleoside triphosphate hydrolases"/>
    <property type="match status" value="1"/>
</dbReference>
<dbReference type="InterPro" id="IPR015943">
    <property type="entry name" value="WD40/YVTN_repeat-like_dom_sf"/>
</dbReference>
<dbReference type="PANTHER" id="PTHR22847:SF637">
    <property type="entry name" value="WD REPEAT DOMAIN 5B"/>
    <property type="match status" value="1"/>
</dbReference>
<feature type="repeat" description="WD" evidence="3">
    <location>
        <begin position="841"/>
        <end position="873"/>
    </location>
</feature>
<evidence type="ECO:0000256" key="3">
    <source>
        <dbReference type="PROSITE-ProRule" id="PRU00221"/>
    </source>
</evidence>
<dbReference type="Gene3D" id="2.130.10.10">
    <property type="entry name" value="YVTN repeat-like/Quinoprotein amine dehydrogenase"/>
    <property type="match status" value="1"/>
</dbReference>
<dbReference type="Gene3D" id="1.25.10.10">
    <property type="entry name" value="Leucine-rich Repeat Variant"/>
    <property type="match status" value="1"/>
</dbReference>
<dbReference type="Gene3D" id="3.40.50.300">
    <property type="entry name" value="P-loop containing nucleotide triphosphate hydrolases"/>
    <property type="match status" value="1"/>
</dbReference>
<proteinExistence type="predicted"/>
<gene>
    <name evidence="4" type="ORF">ENP86_07675</name>
</gene>
<dbReference type="SUPFAM" id="SSF48371">
    <property type="entry name" value="ARM repeat"/>
    <property type="match status" value="1"/>
</dbReference>
<protein>
    <submittedName>
        <fullName evidence="4">Uncharacterized protein</fullName>
    </submittedName>
</protein>
<reference evidence="4" key="1">
    <citation type="journal article" date="2020" name="mSystems">
        <title>Genome- and Community-Level Interaction Insights into Carbon Utilization and Element Cycling Functions of Hydrothermarchaeota in Hydrothermal Sediment.</title>
        <authorList>
            <person name="Zhou Z."/>
            <person name="Liu Y."/>
            <person name="Xu W."/>
            <person name="Pan J."/>
            <person name="Luo Z.H."/>
            <person name="Li M."/>
        </authorList>
    </citation>
    <scope>NUCLEOTIDE SEQUENCE [LARGE SCALE GENOMIC DNA]</scope>
    <source>
        <strain evidence="4">SpSt-258</strain>
    </source>
</reference>
<sequence>MNSFNIEKLFKTIQFLLKNYDCYDVYFLDNKRKWNKNPEKLKDIISSEVWFRIWASSRYYDNDELLDLFKPIVNNVHFQGLMSKFTNNADGMEIDITDTLITFEILYDLIEYHIHILNTEKYIPDWNYQGKKIQNEYLCRVDDFKKNLKSLLSDQVLFDSFFQIYKALTKNNLFNSISTTINEEIKLYEEQILLKRKLEESKKINQIYDFLSNKIDFDIGSSVTQKQALIRPFLRLLNDAINPAPIGLQFEIVSILGALKDPRCAKTLLNLLKNTSLEYTNLISNIIYALGNLQYSEISDYLKMILQLPDYIDLSSGYKQPIYDVKSEAIWSTGKLGITGRNLINEIVKYISHKDNTIKIALAWTMGMIGTKEKKEEGVVDLEILTTLLELLKDKNKKVFEESIYSLKVLGFYELIDNLNLNNIPATPILALKPSSIGLYELSETLYHLISLKQPVVIAVTGDSGTGKTYFCESIKYGFGDISKDDILYLMRDNPAHRTIFSRMIDKKFTKDFLDPQYYTIETMDEKKLASSQVFFDFINQYSHKKLIILDGWLDEIYFYQVLKIFYQFNYLDCVINFRTTYSTRRINLETREGILERVRDCLRFVENPPIEETEFYRNGDVYVYNLDNSINSRLSADEIKEVFSRKKVRLWAEHIRIGSFAKKLKELEIKEKPLNVRTEDFIMQNDCKIETEDEAIEIHTERFFRSINNDIVGEPNLLQKIRFKKFIPEKISHYSPGIIAYHNTDGIVGILTGINDQNHFTQIRKDKIYNHCIFNDQIFAIGNESKIYLFDFNKNLLRTLKISAPPLSAIATDRNNIIATGHQDGTIRIWDINSKITHLLKGHKNPIIDIVIDKKGIIVSNSIDGELRLWNLYNNSIKIYNDMMFNTSLMGLERTSDNIIFVKENNVIKLDQENETIKIVSLPNDLEPIAFYPYYDGRIFAGYRKKEDRIYFIVIEFKKDKGFYNTIRTDMNRITGITAMGPRIIISGMDTDGAIIEILGSETYVRGEFEKLQILKNSKRHFQYHSMIF</sequence>
<dbReference type="PROSITE" id="PS50082">
    <property type="entry name" value="WD_REPEATS_2"/>
    <property type="match status" value="2"/>
</dbReference>
<name>A0A7V0Z6B5_UNCW3</name>
<comment type="caution">
    <text evidence="4">The sequence shown here is derived from an EMBL/GenBank/DDBJ whole genome shotgun (WGS) entry which is preliminary data.</text>
</comment>
<dbReference type="InterPro" id="IPR016024">
    <property type="entry name" value="ARM-type_fold"/>
</dbReference>
<feature type="repeat" description="WD" evidence="3">
    <location>
        <begin position="816"/>
        <end position="835"/>
    </location>
</feature>
<evidence type="ECO:0000256" key="2">
    <source>
        <dbReference type="ARBA" id="ARBA00022737"/>
    </source>
</evidence>
<dbReference type="InterPro" id="IPR019775">
    <property type="entry name" value="WD40_repeat_CS"/>
</dbReference>
<dbReference type="InterPro" id="IPR001680">
    <property type="entry name" value="WD40_rpt"/>
</dbReference>
<dbReference type="PROSITE" id="PS00678">
    <property type="entry name" value="WD_REPEATS_1"/>
    <property type="match status" value="1"/>
</dbReference>
<dbReference type="Pfam" id="PF00400">
    <property type="entry name" value="WD40"/>
    <property type="match status" value="1"/>
</dbReference>
<organism evidence="4">
    <name type="scientific">candidate division WOR-3 bacterium</name>
    <dbReference type="NCBI Taxonomy" id="2052148"/>
    <lineage>
        <taxon>Bacteria</taxon>
        <taxon>Bacteria division WOR-3</taxon>
    </lineage>
</organism>
<evidence type="ECO:0000256" key="1">
    <source>
        <dbReference type="ARBA" id="ARBA00022574"/>
    </source>
</evidence>
<dbReference type="PANTHER" id="PTHR22847">
    <property type="entry name" value="WD40 REPEAT PROTEIN"/>
    <property type="match status" value="1"/>
</dbReference>
<dbReference type="SMART" id="SM00320">
    <property type="entry name" value="WD40"/>
    <property type="match status" value="2"/>
</dbReference>
<dbReference type="PROSITE" id="PS50294">
    <property type="entry name" value="WD_REPEATS_REGION"/>
    <property type="match status" value="1"/>
</dbReference>
<dbReference type="InterPro" id="IPR011989">
    <property type="entry name" value="ARM-like"/>
</dbReference>
<evidence type="ECO:0000313" key="4">
    <source>
        <dbReference type="EMBL" id="HDY59413.1"/>
    </source>
</evidence>
<dbReference type="InterPro" id="IPR027417">
    <property type="entry name" value="P-loop_NTPase"/>
</dbReference>
<accession>A0A7V0Z6B5</accession>
<dbReference type="InterPro" id="IPR036322">
    <property type="entry name" value="WD40_repeat_dom_sf"/>
</dbReference>
<keyword evidence="1 3" id="KW-0853">WD repeat</keyword>
<keyword evidence="2" id="KW-0677">Repeat</keyword>
<dbReference type="EMBL" id="DSKY01000020">
    <property type="protein sequence ID" value="HDY59413.1"/>
    <property type="molecule type" value="Genomic_DNA"/>
</dbReference>
<dbReference type="SUPFAM" id="SSF50978">
    <property type="entry name" value="WD40 repeat-like"/>
    <property type="match status" value="1"/>
</dbReference>
<dbReference type="AlphaFoldDB" id="A0A7V0Z6B5"/>